<evidence type="ECO:0000313" key="1">
    <source>
        <dbReference type="Ensembl" id="ENSAPLP00000020791.1"/>
    </source>
</evidence>
<protein>
    <submittedName>
        <fullName evidence="1">Uncharacterized protein</fullName>
    </submittedName>
</protein>
<reference evidence="1" key="3">
    <citation type="submission" date="2025-09" db="UniProtKB">
        <authorList>
            <consortium name="Ensembl"/>
        </authorList>
    </citation>
    <scope>IDENTIFICATION</scope>
</reference>
<reference evidence="1" key="2">
    <citation type="submission" date="2025-08" db="UniProtKB">
        <authorList>
            <consortium name="Ensembl"/>
        </authorList>
    </citation>
    <scope>IDENTIFICATION</scope>
</reference>
<dbReference type="AlphaFoldDB" id="A0A493T4M5"/>
<dbReference type="Ensembl" id="ENSAPLT00000042938.1">
    <property type="protein sequence ID" value="ENSAPLP00000020791.1"/>
    <property type="gene ID" value="ENSAPLG00000017541.1"/>
</dbReference>
<organism evidence="1 2">
    <name type="scientific">Anas platyrhynchos platyrhynchos</name>
    <name type="common">Northern mallard</name>
    <dbReference type="NCBI Taxonomy" id="8840"/>
    <lineage>
        <taxon>Eukaryota</taxon>
        <taxon>Metazoa</taxon>
        <taxon>Chordata</taxon>
        <taxon>Craniata</taxon>
        <taxon>Vertebrata</taxon>
        <taxon>Euteleostomi</taxon>
        <taxon>Archelosauria</taxon>
        <taxon>Archosauria</taxon>
        <taxon>Dinosauria</taxon>
        <taxon>Saurischia</taxon>
        <taxon>Theropoda</taxon>
        <taxon>Coelurosauria</taxon>
        <taxon>Aves</taxon>
        <taxon>Neognathae</taxon>
        <taxon>Galloanserae</taxon>
        <taxon>Anseriformes</taxon>
        <taxon>Anatidae</taxon>
        <taxon>Anatinae</taxon>
        <taxon>Anas</taxon>
    </lineage>
</organism>
<proteinExistence type="predicted"/>
<accession>A0A493T4M5</accession>
<sequence length="99" mass="11033">MWDGVRARCVSCSHSLLHVHFPSLKSIQGMLVISPKPHPCLTSAQCLDFAVAQKQNQCCSCRRELRSAPNSSGCVRHLFGIPEVSLKSTEGLCSNFWWM</sequence>
<keyword evidence="2" id="KW-1185">Reference proteome</keyword>
<evidence type="ECO:0000313" key="2">
    <source>
        <dbReference type="Proteomes" id="UP000016666"/>
    </source>
</evidence>
<name>A0A493T4M5_ANAPP</name>
<dbReference type="Proteomes" id="UP000016666">
    <property type="component" value="Chromosome 12"/>
</dbReference>
<reference evidence="1 2" key="1">
    <citation type="submission" date="2017-10" db="EMBL/GenBank/DDBJ databases">
        <title>A new Pekin duck reference genome.</title>
        <authorList>
            <person name="Hou Z.-C."/>
            <person name="Zhou Z.-K."/>
            <person name="Zhu F."/>
            <person name="Hou S.-S."/>
        </authorList>
    </citation>
    <scope>NUCLEOTIDE SEQUENCE [LARGE SCALE GENOMIC DNA]</scope>
</reference>